<dbReference type="Pfam" id="PF01063">
    <property type="entry name" value="Aminotran_4"/>
    <property type="match status" value="1"/>
</dbReference>
<evidence type="ECO:0000313" key="7">
    <source>
        <dbReference type="Proteomes" id="UP001526147"/>
    </source>
</evidence>
<dbReference type="PROSITE" id="PS00770">
    <property type="entry name" value="AA_TRANSFER_CLASS_4"/>
    <property type="match status" value="1"/>
</dbReference>
<keyword evidence="7" id="KW-1185">Reference proteome</keyword>
<comment type="caution">
    <text evidence="6">The sequence shown here is derived from an EMBL/GenBank/DDBJ whole genome shotgun (WGS) entry which is preliminary data.</text>
</comment>
<dbReference type="InterPro" id="IPR018300">
    <property type="entry name" value="Aminotrans_IV_CS"/>
</dbReference>
<evidence type="ECO:0000256" key="2">
    <source>
        <dbReference type="ARBA" id="ARBA00009320"/>
    </source>
</evidence>
<dbReference type="InterPro" id="IPR050571">
    <property type="entry name" value="Class-IV_PLP-Dep_Aminotrnsfr"/>
</dbReference>
<dbReference type="Gene3D" id="3.20.10.10">
    <property type="entry name" value="D-amino Acid Aminotransferase, subunit A, domain 2"/>
    <property type="match status" value="1"/>
</dbReference>
<dbReference type="InterPro" id="IPR043131">
    <property type="entry name" value="BCAT-like_N"/>
</dbReference>
<dbReference type="RefSeq" id="WP_264141581.1">
    <property type="nucleotide sequence ID" value="NZ_JAOYEY010000022.1"/>
</dbReference>
<protein>
    <submittedName>
        <fullName evidence="6">Aminodeoxychorismate lyase</fullName>
        <ecNumber evidence="6">4.1.3.38</ecNumber>
    </submittedName>
</protein>
<proteinExistence type="inferred from homology"/>
<dbReference type="GO" id="GO:0008696">
    <property type="term" value="F:4-amino-4-deoxychorismate lyase activity"/>
    <property type="evidence" value="ECO:0007669"/>
    <property type="project" value="UniProtKB-EC"/>
</dbReference>
<evidence type="ECO:0000256" key="3">
    <source>
        <dbReference type="ARBA" id="ARBA00022898"/>
    </source>
</evidence>
<comment type="cofactor">
    <cofactor evidence="1 5">
        <name>pyridoxal 5'-phosphate</name>
        <dbReference type="ChEBI" id="CHEBI:597326"/>
    </cofactor>
</comment>
<dbReference type="InterPro" id="IPR036038">
    <property type="entry name" value="Aminotransferase-like"/>
</dbReference>
<dbReference type="InterPro" id="IPR043132">
    <property type="entry name" value="BCAT-like_C"/>
</dbReference>
<dbReference type="PANTHER" id="PTHR42743:SF11">
    <property type="entry name" value="AMINODEOXYCHORISMATE LYASE"/>
    <property type="match status" value="1"/>
</dbReference>
<comment type="similarity">
    <text evidence="2 4">Belongs to the class-IV pyridoxal-phosphate-dependent aminotransferase family.</text>
</comment>
<evidence type="ECO:0000256" key="4">
    <source>
        <dbReference type="RuleBase" id="RU004106"/>
    </source>
</evidence>
<evidence type="ECO:0000256" key="5">
    <source>
        <dbReference type="RuleBase" id="RU004516"/>
    </source>
</evidence>
<evidence type="ECO:0000256" key="1">
    <source>
        <dbReference type="ARBA" id="ARBA00001933"/>
    </source>
</evidence>
<gene>
    <name evidence="6" type="primary">pabC</name>
    <name evidence="6" type="ORF">OIH86_03255</name>
</gene>
<evidence type="ECO:0000313" key="6">
    <source>
        <dbReference type="EMBL" id="MCV9884659.1"/>
    </source>
</evidence>
<accession>A0ABT3DC77</accession>
<name>A0ABT3DC77_9BACI</name>
<keyword evidence="6" id="KW-0456">Lyase</keyword>
<dbReference type="EC" id="4.1.3.38" evidence="6"/>
<organism evidence="6 7">
    <name type="scientific">Metabacillus halosaccharovorans</name>
    <dbReference type="NCBI Taxonomy" id="930124"/>
    <lineage>
        <taxon>Bacteria</taxon>
        <taxon>Bacillati</taxon>
        <taxon>Bacillota</taxon>
        <taxon>Bacilli</taxon>
        <taxon>Bacillales</taxon>
        <taxon>Bacillaceae</taxon>
        <taxon>Metabacillus</taxon>
    </lineage>
</organism>
<dbReference type="Proteomes" id="UP001526147">
    <property type="component" value="Unassembled WGS sequence"/>
</dbReference>
<reference evidence="6 7" key="1">
    <citation type="submission" date="2022-10" db="EMBL/GenBank/DDBJ databases">
        <title>Draft genome assembly of moderately radiation resistant bacterium Metabacillus halosaccharovorans.</title>
        <authorList>
            <person name="Pal S."/>
            <person name="Gopinathan A."/>
        </authorList>
    </citation>
    <scope>NUCLEOTIDE SEQUENCE [LARGE SCALE GENOMIC DNA]</scope>
    <source>
        <strain evidence="6 7">VITHBRA001</strain>
    </source>
</reference>
<dbReference type="NCBIfam" id="NF005800">
    <property type="entry name" value="PRK07650.1"/>
    <property type="match status" value="1"/>
</dbReference>
<dbReference type="PANTHER" id="PTHR42743">
    <property type="entry name" value="AMINO-ACID AMINOTRANSFERASE"/>
    <property type="match status" value="1"/>
</dbReference>
<dbReference type="EMBL" id="JAOYEY010000022">
    <property type="protein sequence ID" value="MCV9884659.1"/>
    <property type="molecule type" value="Genomic_DNA"/>
</dbReference>
<dbReference type="InterPro" id="IPR001544">
    <property type="entry name" value="Aminotrans_IV"/>
</dbReference>
<dbReference type="SUPFAM" id="SSF56752">
    <property type="entry name" value="D-aminoacid aminotransferase-like PLP-dependent enzymes"/>
    <property type="match status" value="1"/>
</dbReference>
<sequence length="302" mass="34592">MYIYHNSKFIKDSEATISPFDHGFLYGLGVFETFRVYKGFPFLLHDHLDRLQVAVDEIGISYKINRQEIFGIIQELIALNHCESEDVTVRLNISAGNGEVGQLLQAYDHPTILCFLRKAPSAKVIEKKAIILKLRRNTPEGNYRLKSHHYLNNILGKRELIQTPDLDGIFLTEHGFVAEGIVSNIFWGDENGVYTPSLETGILNGITRKFVIRCLETLQIPVIEGFFEKEQMFDYREVIMTNSSQELIAIRDIDGHEFDGENGIIIQKLYDLYKSNKTKLLSIDELQRVEKDETSDNETSAN</sequence>
<dbReference type="Gene3D" id="3.30.470.10">
    <property type="match status" value="1"/>
</dbReference>
<keyword evidence="3 5" id="KW-0663">Pyridoxal phosphate</keyword>